<evidence type="ECO:0000313" key="2">
    <source>
        <dbReference type="EMBL" id="NNU28429.1"/>
    </source>
</evidence>
<dbReference type="AlphaFoldDB" id="A0A849K8T0"/>
<keyword evidence="3" id="KW-1185">Reference proteome</keyword>
<keyword evidence="1" id="KW-1133">Transmembrane helix</keyword>
<evidence type="ECO:0000256" key="1">
    <source>
        <dbReference type="SAM" id="Phobius"/>
    </source>
</evidence>
<keyword evidence="1" id="KW-0472">Membrane</keyword>
<organism evidence="2 3">
    <name type="scientific">Isoptericola sediminis</name>
    <dbReference type="NCBI Taxonomy" id="2733572"/>
    <lineage>
        <taxon>Bacteria</taxon>
        <taxon>Bacillati</taxon>
        <taxon>Actinomycetota</taxon>
        <taxon>Actinomycetes</taxon>
        <taxon>Micrococcales</taxon>
        <taxon>Promicromonosporaceae</taxon>
        <taxon>Isoptericola</taxon>
    </lineage>
</organism>
<evidence type="ECO:0000313" key="3">
    <source>
        <dbReference type="Proteomes" id="UP000557204"/>
    </source>
</evidence>
<accession>A0A849K8T0</accession>
<feature type="transmembrane region" description="Helical" evidence="1">
    <location>
        <begin position="6"/>
        <end position="28"/>
    </location>
</feature>
<keyword evidence="1" id="KW-0812">Transmembrane</keyword>
<feature type="transmembrane region" description="Helical" evidence="1">
    <location>
        <begin position="111"/>
        <end position="131"/>
    </location>
</feature>
<feature type="transmembrane region" description="Helical" evidence="1">
    <location>
        <begin position="40"/>
        <end position="63"/>
    </location>
</feature>
<dbReference type="Proteomes" id="UP000557204">
    <property type="component" value="Unassembled WGS sequence"/>
</dbReference>
<gene>
    <name evidence="2" type="ORF">HLI28_12870</name>
</gene>
<dbReference type="EMBL" id="JABFAJ010000024">
    <property type="protein sequence ID" value="NNU28429.1"/>
    <property type="molecule type" value="Genomic_DNA"/>
</dbReference>
<reference evidence="2 3" key="1">
    <citation type="submission" date="2020-05" db="EMBL/GenBank/DDBJ databases">
        <title>Genome sequence of Isoptericola sp. JC619 isolated from Chilika lagoon, India.</title>
        <authorList>
            <person name="Kumar D."/>
            <person name="Appam K."/>
            <person name="Gandham S."/>
            <person name="Uppada J."/>
            <person name="Sasikala C."/>
            <person name="Venkata Ramana C."/>
        </authorList>
    </citation>
    <scope>NUCLEOTIDE SEQUENCE [LARGE SCALE GENOMIC DNA]</scope>
    <source>
        <strain evidence="2 3">JC619</strain>
    </source>
</reference>
<feature type="transmembrane region" description="Helical" evidence="1">
    <location>
        <begin position="69"/>
        <end position="90"/>
    </location>
</feature>
<name>A0A849K8T0_9MICO</name>
<sequence>MRALLGFLGAISLLAVVMNGTWLTHFVGMSEAYPRFLREFFRSGSLALGGFGMMMSLAAGLAVPEDDAIMLALWLGLAFVVTAIALYPLIRRYYDPSAPFARKDLFSAARTAIGLLLGGACCAGAALIALVQ</sequence>
<protein>
    <submittedName>
        <fullName evidence="2">Uncharacterized protein</fullName>
    </submittedName>
</protein>
<proteinExistence type="predicted"/>
<dbReference type="RefSeq" id="WP_171247970.1">
    <property type="nucleotide sequence ID" value="NZ_JABFAJ010000024.1"/>
</dbReference>
<comment type="caution">
    <text evidence="2">The sequence shown here is derived from an EMBL/GenBank/DDBJ whole genome shotgun (WGS) entry which is preliminary data.</text>
</comment>